<evidence type="ECO:0000313" key="3">
    <source>
        <dbReference type="Proteomes" id="UP000030742"/>
    </source>
</evidence>
<dbReference type="GO" id="GO:0035035">
    <property type="term" value="F:histone acetyltransferase binding"/>
    <property type="evidence" value="ECO:0007669"/>
    <property type="project" value="TreeGrafter"/>
</dbReference>
<proteinExistence type="predicted"/>
<dbReference type="GO" id="GO:0044545">
    <property type="term" value="C:NSL complex"/>
    <property type="evidence" value="ECO:0007669"/>
    <property type="project" value="TreeGrafter"/>
</dbReference>
<dbReference type="Proteomes" id="UP000030742">
    <property type="component" value="Unassembled WGS sequence"/>
</dbReference>
<accession>N6TV26</accession>
<dbReference type="EMBL" id="KB631679">
    <property type="protein sequence ID" value="ERL85330.1"/>
    <property type="molecule type" value="Genomic_DNA"/>
</dbReference>
<dbReference type="InterPro" id="IPR026180">
    <property type="entry name" value="NSL1"/>
</dbReference>
<reference evidence="1 3" key="1">
    <citation type="journal article" date="2013" name="Genome Biol.">
        <title>Draft genome of the mountain pine beetle, Dendroctonus ponderosae Hopkins, a major forest pest.</title>
        <authorList>
            <person name="Keeling C.I."/>
            <person name="Yuen M.M."/>
            <person name="Liao N.Y."/>
            <person name="Docking T.R."/>
            <person name="Chan S.K."/>
            <person name="Taylor G.A."/>
            <person name="Palmquist D.L."/>
            <person name="Jackman S.D."/>
            <person name="Nguyen A."/>
            <person name="Li M."/>
            <person name="Henderson H."/>
            <person name="Janes J.K."/>
            <person name="Zhao Y."/>
            <person name="Pandoh P."/>
            <person name="Moore R."/>
            <person name="Sperling F.A."/>
            <person name="Huber D.P."/>
            <person name="Birol I."/>
            <person name="Jones S.J."/>
            <person name="Bohlmann J."/>
        </authorList>
    </citation>
    <scope>NUCLEOTIDE SEQUENCE</scope>
</reference>
<dbReference type="STRING" id="77166.N6TV26"/>
<feature type="non-terminal residue" evidence="1">
    <location>
        <position position="1"/>
    </location>
</feature>
<evidence type="ECO:0000313" key="2">
    <source>
        <dbReference type="EMBL" id="ERL85330.1"/>
    </source>
</evidence>
<sequence>MRYVPISNHLDHPKSMLCVQKRALWKYSTERASIAARWTWLQSQISDLEYRIRQHAELNKRLTTVKGVIELGEVVIRPKPVQSQPEIAGHHGRELP</sequence>
<dbReference type="AlphaFoldDB" id="N6TV26"/>
<evidence type="ECO:0000313" key="1">
    <source>
        <dbReference type="EMBL" id="ENN81923.1"/>
    </source>
</evidence>
<gene>
    <name evidence="2" type="ORF">D910_02750</name>
    <name evidence="1" type="ORF">YQE_01634</name>
</gene>
<dbReference type="OrthoDB" id="6022640at2759"/>
<dbReference type="PANTHER" id="PTHR22443">
    <property type="entry name" value="NON-SPECIFIC LETHAL 1, ISOFORM M"/>
    <property type="match status" value="1"/>
</dbReference>
<organism evidence="1">
    <name type="scientific">Dendroctonus ponderosae</name>
    <name type="common">Mountain pine beetle</name>
    <dbReference type="NCBI Taxonomy" id="77166"/>
    <lineage>
        <taxon>Eukaryota</taxon>
        <taxon>Metazoa</taxon>
        <taxon>Ecdysozoa</taxon>
        <taxon>Arthropoda</taxon>
        <taxon>Hexapoda</taxon>
        <taxon>Insecta</taxon>
        <taxon>Pterygota</taxon>
        <taxon>Neoptera</taxon>
        <taxon>Endopterygota</taxon>
        <taxon>Coleoptera</taxon>
        <taxon>Polyphaga</taxon>
        <taxon>Cucujiformia</taxon>
        <taxon>Curculionidae</taxon>
        <taxon>Scolytinae</taxon>
        <taxon>Dendroctonus</taxon>
    </lineage>
</organism>
<dbReference type="EMBL" id="KB739998">
    <property type="protein sequence ID" value="ENN81923.1"/>
    <property type="molecule type" value="Genomic_DNA"/>
</dbReference>
<name>N6TV26_DENPD</name>
<dbReference type="HOGENOM" id="CLU_2361872_0_0_1"/>
<dbReference type="PANTHER" id="PTHR22443:SF18">
    <property type="entry name" value="NON-SPECIFIC LETHAL 1, ISOFORM M"/>
    <property type="match status" value="1"/>
</dbReference>
<protein>
    <submittedName>
        <fullName evidence="1">Uncharacterized protein</fullName>
    </submittedName>
</protein>